<name>A0A4Z2F322_9TELE</name>
<sequence>MGKAADLKTITREVMNDILRDFYGTTAALVIGWDSGAPLNHSRWADKVYGDSHGSLTDVKRVSGFRPVRISAGSQSSPGAPPLPAT</sequence>
<evidence type="ECO:0000313" key="2">
    <source>
        <dbReference type="EMBL" id="TNN35448.1"/>
    </source>
</evidence>
<gene>
    <name evidence="2" type="ORF">EYF80_054385</name>
</gene>
<reference evidence="2 3" key="1">
    <citation type="submission" date="2019-03" db="EMBL/GenBank/DDBJ databases">
        <title>First draft genome of Liparis tanakae, snailfish: a comprehensive survey of snailfish specific genes.</title>
        <authorList>
            <person name="Kim W."/>
            <person name="Song I."/>
            <person name="Jeong J.-H."/>
            <person name="Kim D."/>
            <person name="Kim S."/>
            <person name="Ryu S."/>
            <person name="Song J.Y."/>
            <person name="Lee S.K."/>
        </authorList>
    </citation>
    <scope>NUCLEOTIDE SEQUENCE [LARGE SCALE GENOMIC DNA]</scope>
    <source>
        <tissue evidence="2">Muscle</tissue>
    </source>
</reference>
<organism evidence="2 3">
    <name type="scientific">Liparis tanakae</name>
    <name type="common">Tanaka's snailfish</name>
    <dbReference type="NCBI Taxonomy" id="230148"/>
    <lineage>
        <taxon>Eukaryota</taxon>
        <taxon>Metazoa</taxon>
        <taxon>Chordata</taxon>
        <taxon>Craniata</taxon>
        <taxon>Vertebrata</taxon>
        <taxon>Euteleostomi</taxon>
        <taxon>Actinopterygii</taxon>
        <taxon>Neopterygii</taxon>
        <taxon>Teleostei</taxon>
        <taxon>Neoteleostei</taxon>
        <taxon>Acanthomorphata</taxon>
        <taxon>Eupercaria</taxon>
        <taxon>Perciformes</taxon>
        <taxon>Cottioidei</taxon>
        <taxon>Cottales</taxon>
        <taxon>Liparidae</taxon>
        <taxon>Liparis</taxon>
    </lineage>
</organism>
<accession>A0A4Z2F322</accession>
<feature type="region of interest" description="Disordered" evidence="1">
    <location>
        <begin position="67"/>
        <end position="86"/>
    </location>
</feature>
<keyword evidence="3" id="KW-1185">Reference proteome</keyword>
<protein>
    <submittedName>
        <fullName evidence="2">Uncharacterized protein</fullName>
    </submittedName>
</protein>
<proteinExistence type="predicted"/>
<comment type="caution">
    <text evidence="2">The sequence shown here is derived from an EMBL/GenBank/DDBJ whole genome shotgun (WGS) entry which is preliminary data.</text>
</comment>
<dbReference type="Proteomes" id="UP000314294">
    <property type="component" value="Unassembled WGS sequence"/>
</dbReference>
<dbReference type="EMBL" id="SRLO01001767">
    <property type="protein sequence ID" value="TNN35448.1"/>
    <property type="molecule type" value="Genomic_DNA"/>
</dbReference>
<dbReference type="AlphaFoldDB" id="A0A4Z2F322"/>
<evidence type="ECO:0000256" key="1">
    <source>
        <dbReference type="SAM" id="MobiDB-lite"/>
    </source>
</evidence>
<evidence type="ECO:0000313" key="3">
    <source>
        <dbReference type="Proteomes" id="UP000314294"/>
    </source>
</evidence>